<evidence type="ECO:0000256" key="4">
    <source>
        <dbReference type="ARBA" id="ARBA00022553"/>
    </source>
</evidence>
<evidence type="ECO:0000256" key="12">
    <source>
        <dbReference type="ARBA" id="ARBA00023026"/>
    </source>
</evidence>
<dbReference type="GO" id="GO:0005524">
    <property type="term" value="F:ATP binding"/>
    <property type="evidence" value="ECO:0007669"/>
    <property type="project" value="UniProtKB-KW"/>
</dbReference>
<accession>A0A931I0M9</accession>
<dbReference type="Pfam" id="PF05227">
    <property type="entry name" value="CHASE3"/>
    <property type="match status" value="1"/>
</dbReference>
<dbReference type="Proteomes" id="UP000631694">
    <property type="component" value="Unassembled WGS sequence"/>
</dbReference>
<dbReference type="PROSITE" id="PS50113">
    <property type="entry name" value="PAC"/>
    <property type="match status" value="1"/>
</dbReference>
<keyword evidence="13" id="KW-0812">Transmembrane</keyword>
<organism evidence="15 16">
    <name type="scientific">Methylobrevis albus</name>
    <dbReference type="NCBI Taxonomy" id="2793297"/>
    <lineage>
        <taxon>Bacteria</taxon>
        <taxon>Pseudomonadati</taxon>
        <taxon>Pseudomonadota</taxon>
        <taxon>Alphaproteobacteria</taxon>
        <taxon>Hyphomicrobiales</taxon>
        <taxon>Pleomorphomonadaceae</taxon>
        <taxon>Methylobrevis</taxon>
    </lineage>
</organism>
<dbReference type="InterPro" id="IPR007891">
    <property type="entry name" value="CHASE3"/>
</dbReference>
<dbReference type="InterPro" id="IPR011102">
    <property type="entry name" value="Sig_transdc_His_kinase_HWE"/>
</dbReference>
<dbReference type="Gene3D" id="3.30.565.10">
    <property type="entry name" value="Histidine kinase-like ATPase, C-terminal domain"/>
    <property type="match status" value="1"/>
</dbReference>
<dbReference type="InterPro" id="IPR000700">
    <property type="entry name" value="PAS-assoc_C"/>
</dbReference>
<dbReference type="InterPro" id="IPR000014">
    <property type="entry name" value="PAS"/>
</dbReference>
<dbReference type="PANTHER" id="PTHR41523:SF7">
    <property type="entry name" value="HISTIDINE KINASE"/>
    <property type="match status" value="1"/>
</dbReference>
<evidence type="ECO:0000256" key="5">
    <source>
        <dbReference type="ARBA" id="ARBA00022630"/>
    </source>
</evidence>
<keyword evidence="7" id="KW-0808">Transferase</keyword>
<keyword evidence="6" id="KW-0288">FMN</keyword>
<keyword evidence="13" id="KW-0472">Membrane</keyword>
<proteinExistence type="predicted"/>
<evidence type="ECO:0000256" key="11">
    <source>
        <dbReference type="ARBA" id="ARBA00022840"/>
    </source>
</evidence>
<dbReference type="SMART" id="SM00911">
    <property type="entry name" value="HWE_HK"/>
    <property type="match status" value="1"/>
</dbReference>
<gene>
    <name evidence="15" type="ORF">I5731_05445</name>
</gene>
<feature type="domain" description="PAC" evidence="14">
    <location>
        <begin position="323"/>
        <end position="375"/>
    </location>
</feature>
<reference evidence="15" key="1">
    <citation type="submission" date="2020-12" db="EMBL/GenBank/DDBJ databases">
        <title>Methylobrevis albus sp. nov., isolated from fresh water lack sediment.</title>
        <authorList>
            <person name="Zou Q."/>
        </authorList>
    </citation>
    <scope>NUCLEOTIDE SEQUENCE</scope>
    <source>
        <strain evidence="15">L22</strain>
    </source>
</reference>
<evidence type="ECO:0000256" key="8">
    <source>
        <dbReference type="ARBA" id="ARBA00022737"/>
    </source>
</evidence>
<evidence type="ECO:0000313" key="16">
    <source>
        <dbReference type="Proteomes" id="UP000631694"/>
    </source>
</evidence>
<dbReference type="Gene3D" id="3.30.450.20">
    <property type="entry name" value="PAS domain"/>
    <property type="match status" value="1"/>
</dbReference>
<protein>
    <recommendedName>
        <fullName evidence="3">Blue-light-activated histidine kinase</fullName>
        <ecNumber evidence="2">2.7.13.3</ecNumber>
    </recommendedName>
</protein>
<evidence type="ECO:0000256" key="7">
    <source>
        <dbReference type="ARBA" id="ARBA00022679"/>
    </source>
</evidence>
<dbReference type="CDD" id="cd19410">
    <property type="entry name" value="HK9-like_sensor"/>
    <property type="match status" value="1"/>
</dbReference>
<feature type="transmembrane region" description="Helical" evidence="13">
    <location>
        <begin position="16"/>
        <end position="36"/>
    </location>
</feature>
<dbReference type="Pfam" id="PF08448">
    <property type="entry name" value="PAS_4"/>
    <property type="match status" value="1"/>
</dbReference>
<keyword evidence="4" id="KW-0597">Phosphoprotein</keyword>
<comment type="caution">
    <text evidence="15">The sequence shown here is derived from an EMBL/GenBank/DDBJ whole genome shotgun (WGS) entry which is preliminary data.</text>
</comment>
<dbReference type="InterPro" id="IPR013656">
    <property type="entry name" value="PAS_4"/>
</dbReference>
<comment type="catalytic activity">
    <reaction evidence="1">
        <text>ATP + protein L-histidine = ADP + protein N-phospho-L-histidine.</text>
        <dbReference type="EC" id="2.7.13.3"/>
    </reaction>
</comment>
<keyword evidence="8" id="KW-0677">Repeat</keyword>
<dbReference type="CDD" id="cd00130">
    <property type="entry name" value="PAS"/>
    <property type="match status" value="1"/>
</dbReference>
<dbReference type="Pfam" id="PF07536">
    <property type="entry name" value="HWE_HK"/>
    <property type="match status" value="1"/>
</dbReference>
<dbReference type="NCBIfam" id="TIGR00229">
    <property type="entry name" value="sensory_box"/>
    <property type="match status" value="1"/>
</dbReference>
<evidence type="ECO:0000256" key="2">
    <source>
        <dbReference type="ARBA" id="ARBA00012438"/>
    </source>
</evidence>
<evidence type="ECO:0000259" key="14">
    <source>
        <dbReference type="PROSITE" id="PS50113"/>
    </source>
</evidence>
<dbReference type="GO" id="GO:0004673">
    <property type="term" value="F:protein histidine kinase activity"/>
    <property type="evidence" value="ECO:0007669"/>
    <property type="project" value="UniProtKB-EC"/>
</dbReference>
<evidence type="ECO:0000256" key="13">
    <source>
        <dbReference type="SAM" id="Phobius"/>
    </source>
</evidence>
<dbReference type="InterPro" id="IPR035965">
    <property type="entry name" value="PAS-like_dom_sf"/>
</dbReference>
<evidence type="ECO:0000256" key="3">
    <source>
        <dbReference type="ARBA" id="ARBA00021740"/>
    </source>
</evidence>
<name>A0A931I0M9_9HYPH</name>
<keyword evidence="5" id="KW-0285">Flavoprotein</keyword>
<keyword evidence="10" id="KW-0418">Kinase</keyword>
<keyword evidence="9" id="KW-0547">Nucleotide-binding</keyword>
<evidence type="ECO:0000313" key="15">
    <source>
        <dbReference type="EMBL" id="MBH0237259.1"/>
    </source>
</evidence>
<keyword evidence="16" id="KW-1185">Reference proteome</keyword>
<evidence type="ECO:0000256" key="1">
    <source>
        <dbReference type="ARBA" id="ARBA00000085"/>
    </source>
</evidence>
<evidence type="ECO:0000256" key="10">
    <source>
        <dbReference type="ARBA" id="ARBA00022777"/>
    </source>
</evidence>
<dbReference type="EC" id="2.7.13.3" evidence="2"/>
<dbReference type="PANTHER" id="PTHR41523">
    <property type="entry name" value="TWO-COMPONENT SYSTEM SENSOR PROTEIN"/>
    <property type="match status" value="1"/>
</dbReference>
<dbReference type="AlphaFoldDB" id="A0A931I0M9"/>
<keyword evidence="13" id="KW-1133">Transmembrane helix</keyword>
<dbReference type="SUPFAM" id="SSF55785">
    <property type="entry name" value="PYP-like sensor domain (PAS domain)"/>
    <property type="match status" value="1"/>
</dbReference>
<keyword evidence="11" id="KW-0067">ATP-binding</keyword>
<keyword evidence="12" id="KW-0843">Virulence</keyword>
<feature type="transmembrane region" description="Helical" evidence="13">
    <location>
        <begin position="193"/>
        <end position="214"/>
    </location>
</feature>
<dbReference type="InterPro" id="IPR036890">
    <property type="entry name" value="HATPase_C_sf"/>
</dbReference>
<dbReference type="EMBL" id="JADZLT010000042">
    <property type="protein sequence ID" value="MBH0237259.1"/>
    <property type="molecule type" value="Genomic_DNA"/>
</dbReference>
<evidence type="ECO:0000256" key="6">
    <source>
        <dbReference type="ARBA" id="ARBA00022643"/>
    </source>
</evidence>
<dbReference type="RefSeq" id="WP_197310356.1">
    <property type="nucleotide sequence ID" value="NZ_JADZLT010000042.1"/>
</dbReference>
<evidence type="ECO:0000256" key="9">
    <source>
        <dbReference type="ARBA" id="ARBA00022741"/>
    </source>
</evidence>
<sequence length="584" mass="62467">MAETAPARLDGGVLRVAAPIGCLVVVLALFGALLAVQWNGLEARRTLVAGTQASITAANSIVLRMLDAETGQRGLIITGNERYLAPYLAARRDLPDLVASLSAQVRDDPQNRAQAGRIGTLVEAKLAELEQTVALVRTGDRAAVARAVGSGRGKALMDALRTESETFVAQQQRRLQERLDDVSMGEVGARNTVLIGFAIAGLALLVSLIALLGAHRRLAAEVATQRRLADGFEAAKDELARRFDSASAELADASMRLETALRGSRIVVASQDRDLRYRWVRNAANGGDPSSLIGKSDADFVPEPQLSRLVAAKLGVVETGEAATIEINVPGREGGDTWLDLHLEPMFDAEGRIDGITSVGVDVTDRRRREQHIRLLMRELAHRSKNTLAVVQAMARQTAASASSKDDFVARFEARLEALGAAHSLLVNEGWSGARIGDLVRSQLGHCLDLIGKQIFIDGPPLTLPIEMIQNIGLALHELATNAAKYGALSTPHGRVDIDWTVTPAAAGANLVVMRWIESDGPPVEKPTRRGFGRIVVERTVARAVGGTVDLDYDPAGLRWKLTFELAAEAVSGAGAATPADRIR</sequence>